<proteinExistence type="predicted"/>
<evidence type="ECO:0000313" key="1">
    <source>
        <dbReference type="EMBL" id="AAK48993.1"/>
    </source>
</evidence>
<name>Q93SK9_MYXXA</name>
<reference evidence="1" key="1">
    <citation type="journal article" date="2004" name="Appl. Environ. Microbiol.">
        <title>Cloning and expression of clt genes encoding milk-clotting proteases from Myxococcus xanthus 422.</title>
        <authorList>
            <person name="Poza M."/>
            <person name="Prieto-Alcedo M."/>
            <person name="Sieiro C."/>
            <person name="Villa T.G."/>
        </authorList>
    </citation>
    <scope>NUCLEOTIDE SEQUENCE</scope>
    <source>
        <strain evidence="1">CECT 422</strain>
    </source>
</reference>
<dbReference type="EMBL" id="AY033401">
    <property type="protein sequence ID" value="AAK48993.1"/>
    <property type="molecule type" value="Genomic_DNA"/>
</dbReference>
<protein>
    <submittedName>
        <fullName evidence="1">USC1-4p</fullName>
    </submittedName>
</protein>
<organism evidence="1">
    <name type="scientific">Myxococcus xanthus</name>
    <dbReference type="NCBI Taxonomy" id="34"/>
    <lineage>
        <taxon>Bacteria</taxon>
        <taxon>Pseudomonadati</taxon>
        <taxon>Myxococcota</taxon>
        <taxon>Myxococcia</taxon>
        <taxon>Myxococcales</taxon>
        <taxon>Cystobacterineae</taxon>
        <taxon>Myxococcaceae</taxon>
        <taxon>Myxococcus</taxon>
    </lineage>
</organism>
<accession>Q93SK9</accession>
<sequence>MPAFAVGDRVYVPCLLVPDLEDQDTALYRTKISSINARSATVEVPRGAVSGPIGVGRLHSDVGILIINIGDFVSEAALLDPLAKSVLQFCRLLVPDDQVIAVKVRSVAELKAFWIKNHRAYTHVILIGHENRDWWLPLAWMVTSIFQHKMMP</sequence>
<dbReference type="AlphaFoldDB" id="Q93SK9"/>